<dbReference type="RefSeq" id="WP_158366170.1">
    <property type="nucleotide sequence ID" value="NZ_QWZP01000009.1"/>
</dbReference>
<accession>A0A3A1MJJ9</accession>
<reference evidence="11 12" key="2">
    <citation type="submission" date="2018-10" db="EMBL/GenBank/DDBJ databases">
        <title>Draft genome sequence of Candidatus Sulcia muelleri from Kolla paulula, a vector of Xylella fastidiosa causing Pierces disease of grapevine in Taiwan.</title>
        <authorList>
            <person name="Shih H.-T."/>
        </authorList>
    </citation>
    <scope>NUCLEOTIDE SEQUENCE [LARGE SCALE GENOMIC DNA]</scope>
    <source>
        <strain evidence="11 12">KPTW1</strain>
    </source>
</reference>
<dbReference type="GO" id="GO:0003729">
    <property type="term" value="F:mRNA binding"/>
    <property type="evidence" value="ECO:0007669"/>
    <property type="project" value="UniProtKB-UniRule"/>
</dbReference>
<gene>
    <name evidence="8" type="primary">rpsC</name>
    <name evidence="11" type="ORF">D2A33_01185</name>
</gene>
<dbReference type="InterPro" id="IPR004087">
    <property type="entry name" value="KH_dom"/>
</dbReference>
<dbReference type="NCBIfam" id="TIGR01009">
    <property type="entry name" value="rpsC_bact"/>
    <property type="match status" value="1"/>
</dbReference>
<protein>
    <recommendedName>
        <fullName evidence="7 8">Small ribosomal subunit protein uS3</fullName>
    </recommendedName>
</protein>
<dbReference type="PROSITE" id="PS50084">
    <property type="entry name" value="KH_TYPE_1"/>
    <property type="match status" value="1"/>
</dbReference>
<dbReference type="InterPro" id="IPR004044">
    <property type="entry name" value="KH_dom_type_2"/>
</dbReference>
<dbReference type="PANTHER" id="PTHR11760:SF19">
    <property type="entry name" value="SMALL RIBOSOMAL SUBUNIT PROTEIN US3C"/>
    <property type="match status" value="1"/>
</dbReference>
<keyword evidence="5 8" id="KW-0687">Ribonucleoprotein</keyword>
<evidence type="ECO:0000256" key="7">
    <source>
        <dbReference type="ARBA" id="ARBA00035257"/>
    </source>
</evidence>
<dbReference type="Proteomes" id="UP000265496">
    <property type="component" value="Unassembled WGS sequence"/>
</dbReference>
<dbReference type="GO" id="GO:0006412">
    <property type="term" value="P:translation"/>
    <property type="evidence" value="ECO:0007669"/>
    <property type="project" value="UniProtKB-UniRule"/>
</dbReference>
<dbReference type="FunFam" id="3.30.300.20:FF:000001">
    <property type="entry name" value="30S ribosomal protein S3"/>
    <property type="match status" value="1"/>
</dbReference>
<evidence type="ECO:0000256" key="9">
    <source>
        <dbReference type="RuleBase" id="RU003624"/>
    </source>
</evidence>
<dbReference type="PROSITE" id="PS00548">
    <property type="entry name" value="RIBOSOMAL_S3"/>
    <property type="match status" value="1"/>
</dbReference>
<evidence type="ECO:0000256" key="1">
    <source>
        <dbReference type="ARBA" id="ARBA00010761"/>
    </source>
</evidence>
<evidence type="ECO:0000259" key="10">
    <source>
        <dbReference type="PROSITE" id="PS50823"/>
    </source>
</evidence>
<dbReference type="Gene3D" id="3.30.1140.32">
    <property type="entry name" value="Ribosomal protein S3, C-terminal domain"/>
    <property type="match status" value="1"/>
</dbReference>
<dbReference type="InterPro" id="IPR036419">
    <property type="entry name" value="Ribosomal_S3_C_sf"/>
</dbReference>
<dbReference type="InterPro" id="IPR005704">
    <property type="entry name" value="Ribosomal_uS3_bac-typ"/>
</dbReference>
<comment type="subunit">
    <text evidence="8">Part of the 30S ribosomal subunit. Forms a tight complex with proteins S10 and S14.</text>
</comment>
<dbReference type="PROSITE" id="PS50823">
    <property type="entry name" value="KH_TYPE_2"/>
    <property type="match status" value="1"/>
</dbReference>
<dbReference type="EMBL" id="QWZP01000009">
    <property type="protein sequence ID" value="RIU85676.1"/>
    <property type="molecule type" value="Genomic_DNA"/>
</dbReference>
<dbReference type="GO" id="GO:0003735">
    <property type="term" value="F:structural constituent of ribosome"/>
    <property type="evidence" value="ECO:0007669"/>
    <property type="project" value="InterPro"/>
</dbReference>
<evidence type="ECO:0000313" key="11">
    <source>
        <dbReference type="EMBL" id="RIU85676.1"/>
    </source>
</evidence>
<sequence length="235" mass="27037">MGHKVNTLSNRLGLIVGWQSLWYSHYPERIKEDFKIRKYLENRLSKANISRIYIERSLNRVIITISSSRPSIIIGKGGSEIDKLKKELNIFTYQTIQINIFEIKKPELDAVLVSKSIASQLENRGSYKKAIKICISAALQVNAEGIKIKISGRLNGAEMARKETYKEGRIPLSTFRADIDYHMTEAHTNYGIIGIKVWIMKGEIYGKKNLFNIFQLKKKYKKKKVGSLSKRNKLK</sequence>
<name>A0A3A1MJJ9_9FLAO</name>
<proteinExistence type="inferred from homology"/>
<dbReference type="InterPro" id="IPR001351">
    <property type="entry name" value="Ribosomal_uS3_C"/>
</dbReference>
<dbReference type="Pfam" id="PF00189">
    <property type="entry name" value="Ribosomal_S3_C"/>
    <property type="match status" value="1"/>
</dbReference>
<evidence type="ECO:0000256" key="8">
    <source>
        <dbReference type="HAMAP-Rule" id="MF_01309"/>
    </source>
</evidence>
<dbReference type="HAMAP" id="MF_01309_B">
    <property type="entry name" value="Ribosomal_uS3_B"/>
    <property type="match status" value="1"/>
</dbReference>
<dbReference type="CDD" id="cd02412">
    <property type="entry name" value="KH-II_30S_S3"/>
    <property type="match status" value="1"/>
</dbReference>
<comment type="function">
    <text evidence="6 8">Binds the lower part of the 30S subunit head. Binds mRNA in the 70S ribosome, positioning it for translation.</text>
</comment>
<dbReference type="GO" id="GO:0019843">
    <property type="term" value="F:rRNA binding"/>
    <property type="evidence" value="ECO:0007669"/>
    <property type="project" value="UniProtKB-UniRule"/>
</dbReference>
<comment type="similarity">
    <text evidence="1 8 9">Belongs to the universal ribosomal protein uS3 family.</text>
</comment>
<dbReference type="Gene3D" id="3.30.300.20">
    <property type="match status" value="1"/>
</dbReference>
<keyword evidence="3 8" id="KW-0694">RNA-binding</keyword>
<evidence type="ECO:0000256" key="2">
    <source>
        <dbReference type="ARBA" id="ARBA00022730"/>
    </source>
</evidence>
<feature type="domain" description="KH type-2" evidence="10">
    <location>
        <begin position="36"/>
        <end position="104"/>
    </location>
</feature>
<keyword evidence="2 8" id="KW-0699">rRNA-binding</keyword>
<reference evidence="12" key="1">
    <citation type="submission" date="2018-08" db="EMBL/GenBank/DDBJ databases">
        <authorList>
            <person name="Dai Z."/>
        </authorList>
    </citation>
    <scope>NUCLEOTIDE SEQUENCE [LARGE SCALE GENOMIC DNA]</scope>
    <source>
        <strain evidence="12">KPTW1</strain>
    </source>
</reference>
<keyword evidence="4 8" id="KW-0689">Ribosomal protein</keyword>
<dbReference type="Pfam" id="PF07650">
    <property type="entry name" value="KH_2"/>
    <property type="match status" value="1"/>
</dbReference>
<evidence type="ECO:0000256" key="6">
    <source>
        <dbReference type="ARBA" id="ARBA00024998"/>
    </source>
</evidence>
<dbReference type="InterPro" id="IPR009019">
    <property type="entry name" value="KH_sf_prok-type"/>
</dbReference>
<dbReference type="PANTHER" id="PTHR11760">
    <property type="entry name" value="30S/40S RIBOSOMAL PROTEIN S3"/>
    <property type="match status" value="1"/>
</dbReference>
<comment type="caution">
    <text evidence="11">The sequence shown here is derived from an EMBL/GenBank/DDBJ whole genome shotgun (WGS) entry which is preliminary data.</text>
</comment>
<evidence type="ECO:0000313" key="12">
    <source>
        <dbReference type="Proteomes" id="UP000265496"/>
    </source>
</evidence>
<evidence type="ECO:0000256" key="3">
    <source>
        <dbReference type="ARBA" id="ARBA00022884"/>
    </source>
</evidence>
<dbReference type="SUPFAM" id="SSF54814">
    <property type="entry name" value="Prokaryotic type KH domain (KH-domain type II)"/>
    <property type="match status" value="1"/>
</dbReference>
<dbReference type="InterPro" id="IPR018280">
    <property type="entry name" value="Ribosomal_uS3_CS"/>
</dbReference>
<dbReference type="SUPFAM" id="SSF54821">
    <property type="entry name" value="Ribosomal protein S3 C-terminal domain"/>
    <property type="match status" value="1"/>
</dbReference>
<evidence type="ECO:0000256" key="4">
    <source>
        <dbReference type="ARBA" id="ARBA00022980"/>
    </source>
</evidence>
<dbReference type="SMART" id="SM00322">
    <property type="entry name" value="KH"/>
    <property type="match status" value="1"/>
</dbReference>
<organism evidence="11 12">
    <name type="scientific">Candidatus Karelsulcia muelleri</name>
    <dbReference type="NCBI Taxonomy" id="336810"/>
    <lineage>
        <taxon>Bacteria</taxon>
        <taxon>Pseudomonadati</taxon>
        <taxon>Bacteroidota</taxon>
        <taxon>Flavobacteriia</taxon>
        <taxon>Flavobacteriales</taxon>
        <taxon>Candidatus Karelsulcia</taxon>
    </lineage>
</organism>
<dbReference type="InterPro" id="IPR057258">
    <property type="entry name" value="Ribosomal_uS3"/>
</dbReference>
<evidence type="ECO:0000256" key="5">
    <source>
        <dbReference type="ARBA" id="ARBA00023274"/>
    </source>
</evidence>
<dbReference type="AlphaFoldDB" id="A0A3A1MJJ9"/>
<dbReference type="InterPro" id="IPR015946">
    <property type="entry name" value="KH_dom-like_a/b"/>
</dbReference>
<dbReference type="GO" id="GO:0022627">
    <property type="term" value="C:cytosolic small ribosomal subunit"/>
    <property type="evidence" value="ECO:0007669"/>
    <property type="project" value="TreeGrafter"/>
</dbReference>